<gene>
    <name evidence="1" type="ORF">RPERSI_LOCUS28231</name>
</gene>
<feature type="non-terminal residue" evidence="1">
    <location>
        <position position="1"/>
    </location>
</feature>
<evidence type="ECO:0000313" key="1">
    <source>
        <dbReference type="EMBL" id="CAG8831699.1"/>
    </source>
</evidence>
<accession>A0ACA9S8P5</accession>
<organism evidence="1 2">
    <name type="scientific">Racocetra persica</name>
    <dbReference type="NCBI Taxonomy" id="160502"/>
    <lineage>
        <taxon>Eukaryota</taxon>
        <taxon>Fungi</taxon>
        <taxon>Fungi incertae sedis</taxon>
        <taxon>Mucoromycota</taxon>
        <taxon>Glomeromycotina</taxon>
        <taxon>Glomeromycetes</taxon>
        <taxon>Diversisporales</taxon>
        <taxon>Gigasporaceae</taxon>
        <taxon>Racocetra</taxon>
    </lineage>
</organism>
<evidence type="ECO:0000313" key="2">
    <source>
        <dbReference type="Proteomes" id="UP000789920"/>
    </source>
</evidence>
<sequence length="39" mass="4591">GKIDAHYYLRVGDVVTIISKERCESFAILRAIFRHKRDN</sequence>
<dbReference type="Proteomes" id="UP000789920">
    <property type="component" value="Unassembled WGS sequence"/>
</dbReference>
<protein>
    <submittedName>
        <fullName evidence="1">21747_t:CDS:1</fullName>
    </submittedName>
</protein>
<keyword evidence="2" id="KW-1185">Reference proteome</keyword>
<proteinExistence type="predicted"/>
<dbReference type="EMBL" id="CAJVQC010102032">
    <property type="protein sequence ID" value="CAG8831699.1"/>
    <property type="molecule type" value="Genomic_DNA"/>
</dbReference>
<name>A0ACA9S8P5_9GLOM</name>
<comment type="caution">
    <text evidence="1">The sequence shown here is derived from an EMBL/GenBank/DDBJ whole genome shotgun (WGS) entry which is preliminary data.</text>
</comment>
<reference evidence="1" key="1">
    <citation type="submission" date="2021-06" db="EMBL/GenBank/DDBJ databases">
        <authorList>
            <person name="Kallberg Y."/>
            <person name="Tangrot J."/>
            <person name="Rosling A."/>
        </authorList>
    </citation>
    <scope>NUCLEOTIDE SEQUENCE</scope>
    <source>
        <strain evidence="1">MA461A</strain>
    </source>
</reference>